<dbReference type="OrthoDB" id="9800332at2"/>
<dbReference type="EC" id="2.7.1.71" evidence="3 11"/>
<evidence type="ECO:0000256" key="1">
    <source>
        <dbReference type="ARBA" id="ARBA00004842"/>
    </source>
</evidence>
<comment type="catalytic activity">
    <reaction evidence="10 11">
        <text>shikimate + ATP = 3-phosphoshikimate + ADP + H(+)</text>
        <dbReference type="Rhea" id="RHEA:13121"/>
        <dbReference type="ChEBI" id="CHEBI:15378"/>
        <dbReference type="ChEBI" id="CHEBI:30616"/>
        <dbReference type="ChEBI" id="CHEBI:36208"/>
        <dbReference type="ChEBI" id="CHEBI:145989"/>
        <dbReference type="ChEBI" id="CHEBI:456216"/>
        <dbReference type="EC" id="2.7.1.71"/>
    </reaction>
</comment>
<comment type="similarity">
    <text evidence="2 11">Belongs to the shikimate kinase family.</text>
</comment>
<keyword evidence="9 11" id="KW-0057">Aromatic amino acid biosynthesis</keyword>
<evidence type="ECO:0000256" key="4">
    <source>
        <dbReference type="ARBA" id="ARBA00022605"/>
    </source>
</evidence>
<dbReference type="Proteomes" id="UP000186132">
    <property type="component" value="Unassembled WGS sequence"/>
</dbReference>
<evidence type="ECO:0000256" key="10">
    <source>
        <dbReference type="ARBA" id="ARBA00048567"/>
    </source>
</evidence>
<comment type="subunit">
    <text evidence="11">Monomer.</text>
</comment>
<dbReference type="AlphaFoldDB" id="A0A1M5LPQ5"/>
<name>A0A1M5LPQ5_9ACTN</name>
<dbReference type="STRING" id="1206085.SAMN05443575_2497"/>
<evidence type="ECO:0000313" key="13">
    <source>
        <dbReference type="Proteomes" id="UP000186132"/>
    </source>
</evidence>
<sequence length="173" mass="17405">MTPRAVLVGLPGAGKSTSGRRLAKILGLPFADSDDLVEAAAGRSVAAVFADSGEPGFREVEAAAIASALSDFDGVLALGGGALSTAATRDALATAGVPVVLLRATLHTLTARVGDGRTRPLLAADPPGRLGALAAERDPVYRAVATMTIDTDGRTPGQVAATVAARLHERSRA</sequence>
<dbReference type="GO" id="GO:0000287">
    <property type="term" value="F:magnesium ion binding"/>
    <property type="evidence" value="ECO:0007669"/>
    <property type="project" value="UniProtKB-UniRule"/>
</dbReference>
<feature type="binding site" evidence="11">
    <location>
        <position position="80"/>
    </location>
    <ligand>
        <name>substrate</name>
    </ligand>
</feature>
<dbReference type="EMBL" id="FQVU01000003">
    <property type="protein sequence ID" value="SHG66333.1"/>
    <property type="molecule type" value="Genomic_DNA"/>
</dbReference>
<feature type="binding site" evidence="11">
    <location>
        <position position="154"/>
    </location>
    <ligand>
        <name>ATP</name>
        <dbReference type="ChEBI" id="CHEBI:30616"/>
    </ligand>
</feature>
<dbReference type="GO" id="GO:0009073">
    <property type="term" value="P:aromatic amino acid family biosynthetic process"/>
    <property type="evidence" value="ECO:0007669"/>
    <property type="project" value="UniProtKB-KW"/>
</dbReference>
<feature type="binding site" evidence="11">
    <location>
        <position position="34"/>
    </location>
    <ligand>
        <name>substrate</name>
    </ligand>
</feature>
<dbReference type="GO" id="GO:0008652">
    <property type="term" value="P:amino acid biosynthetic process"/>
    <property type="evidence" value="ECO:0007669"/>
    <property type="project" value="UniProtKB-KW"/>
</dbReference>
<feature type="binding site" evidence="11">
    <location>
        <position position="137"/>
    </location>
    <ligand>
        <name>substrate</name>
    </ligand>
</feature>
<dbReference type="GO" id="GO:0009423">
    <property type="term" value="P:chorismate biosynthetic process"/>
    <property type="evidence" value="ECO:0007669"/>
    <property type="project" value="UniProtKB-UniRule"/>
</dbReference>
<accession>A0A1M5LPQ5</accession>
<dbReference type="Gene3D" id="3.40.50.300">
    <property type="entry name" value="P-loop containing nucleotide triphosphate hydrolases"/>
    <property type="match status" value="1"/>
</dbReference>
<evidence type="ECO:0000256" key="5">
    <source>
        <dbReference type="ARBA" id="ARBA00022679"/>
    </source>
</evidence>
<keyword evidence="11" id="KW-0963">Cytoplasm</keyword>
<dbReference type="HAMAP" id="MF_00109">
    <property type="entry name" value="Shikimate_kinase"/>
    <property type="match status" value="1"/>
</dbReference>
<keyword evidence="4 11" id="KW-0028">Amino-acid biosynthesis</keyword>
<feature type="binding site" evidence="11">
    <location>
        <position position="119"/>
    </location>
    <ligand>
        <name>ATP</name>
        <dbReference type="ChEBI" id="CHEBI:30616"/>
    </ligand>
</feature>
<dbReference type="CDD" id="cd00464">
    <property type="entry name" value="SK"/>
    <property type="match status" value="1"/>
</dbReference>
<dbReference type="InterPro" id="IPR031322">
    <property type="entry name" value="Shikimate/glucono_kinase"/>
</dbReference>
<dbReference type="InterPro" id="IPR000623">
    <property type="entry name" value="Shikimate_kinase/TSH1"/>
</dbReference>
<keyword evidence="5 11" id="KW-0808">Transferase</keyword>
<evidence type="ECO:0000256" key="8">
    <source>
        <dbReference type="ARBA" id="ARBA00022840"/>
    </source>
</evidence>
<dbReference type="GO" id="GO:0004765">
    <property type="term" value="F:shikimate kinase activity"/>
    <property type="evidence" value="ECO:0007669"/>
    <property type="project" value="UniProtKB-UniRule"/>
</dbReference>
<dbReference type="PROSITE" id="PS01128">
    <property type="entry name" value="SHIKIMATE_KINASE"/>
    <property type="match status" value="1"/>
</dbReference>
<dbReference type="Pfam" id="PF01202">
    <property type="entry name" value="SKI"/>
    <property type="match status" value="1"/>
</dbReference>
<feature type="binding site" evidence="11">
    <location>
        <begin position="12"/>
        <end position="17"/>
    </location>
    <ligand>
        <name>ATP</name>
        <dbReference type="ChEBI" id="CHEBI:30616"/>
    </ligand>
</feature>
<keyword evidence="11" id="KW-0479">Metal-binding</keyword>
<dbReference type="GO" id="GO:0005829">
    <property type="term" value="C:cytosol"/>
    <property type="evidence" value="ECO:0007669"/>
    <property type="project" value="TreeGrafter"/>
</dbReference>
<organism evidence="12 13">
    <name type="scientific">Jatrophihabitans endophyticus</name>
    <dbReference type="NCBI Taxonomy" id="1206085"/>
    <lineage>
        <taxon>Bacteria</taxon>
        <taxon>Bacillati</taxon>
        <taxon>Actinomycetota</taxon>
        <taxon>Actinomycetes</taxon>
        <taxon>Jatrophihabitantales</taxon>
        <taxon>Jatrophihabitantaceae</taxon>
        <taxon>Jatrophihabitans</taxon>
    </lineage>
</organism>
<evidence type="ECO:0000313" key="12">
    <source>
        <dbReference type="EMBL" id="SHG66333.1"/>
    </source>
</evidence>
<comment type="function">
    <text evidence="11">Catalyzes the specific phosphorylation of the 3-hydroxyl group of shikimic acid using ATP as a cosubstrate.</text>
</comment>
<dbReference type="RefSeq" id="WP_073390638.1">
    <property type="nucleotide sequence ID" value="NZ_FQVU01000003.1"/>
</dbReference>
<dbReference type="SUPFAM" id="SSF52540">
    <property type="entry name" value="P-loop containing nucleoside triphosphate hydrolases"/>
    <property type="match status" value="1"/>
</dbReference>
<comment type="subcellular location">
    <subcellularLocation>
        <location evidence="11">Cytoplasm</location>
    </subcellularLocation>
</comment>
<keyword evidence="13" id="KW-1185">Reference proteome</keyword>
<dbReference type="GO" id="GO:0005524">
    <property type="term" value="F:ATP binding"/>
    <property type="evidence" value="ECO:0007669"/>
    <property type="project" value="UniProtKB-UniRule"/>
</dbReference>
<keyword evidence="7 11" id="KW-0418">Kinase</keyword>
<reference evidence="12 13" key="1">
    <citation type="submission" date="2016-11" db="EMBL/GenBank/DDBJ databases">
        <authorList>
            <person name="Jaros S."/>
            <person name="Januszkiewicz K."/>
            <person name="Wedrychowicz H."/>
        </authorList>
    </citation>
    <scope>NUCLEOTIDE SEQUENCE [LARGE SCALE GENOMIC DNA]</scope>
    <source>
        <strain evidence="12 13">DSM 45627</strain>
    </source>
</reference>
<dbReference type="PANTHER" id="PTHR21087">
    <property type="entry name" value="SHIKIMATE KINASE"/>
    <property type="match status" value="1"/>
</dbReference>
<dbReference type="InterPro" id="IPR027417">
    <property type="entry name" value="P-loop_NTPase"/>
</dbReference>
<proteinExistence type="inferred from homology"/>
<protein>
    <recommendedName>
        <fullName evidence="3 11">Shikimate kinase</fullName>
        <shortName evidence="11">SK</shortName>
        <ecNumber evidence="3 11">2.7.1.71</ecNumber>
    </recommendedName>
</protein>
<feature type="binding site" evidence="11">
    <location>
        <position position="16"/>
    </location>
    <ligand>
        <name>Mg(2+)</name>
        <dbReference type="ChEBI" id="CHEBI:18420"/>
    </ligand>
</feature>
<gene>
    <name evidence="11" type="primary">aroK</name>
    <name evidence="12" type="ORF">SAMN05443575_2497</name>
</gene>
<dbReference type="UniPathway" id="UPA00053">
    <property type="reaction ID" value="UER00088"/>
</dbReference>
<evidence type="ECO:0000256" key="11">
    <source>
        <dbReference type="HAMAP-Rule" id="MF_00109"/>
    </source>
</evidence>
<comment type="pathway">
    <text evidence="1 11">Metabolic intermediate biosynthesis; chorismate biosynthesis; chorismate from D-erythrose 4-phosphate and phosphoenolpyruvate: step 5/7.</text>
</comment>
<dbReference type="PANTHER" id="PTHR21087:SF16">
    <property type="entry name" value="SHIKIMATE KINASE 1, CHLOROPLASTIC"/>
    <property type="match status" value="1"/>
</dbReference>
<evidence type="ECO:0000256" key="3">
    <source>
        <dbReference type="ARBA" id="ARBA00012154"/>
    </source>
</evidence>
<keyword evidence="11" id="KW-0460">Magnesium</keyword>
<keyword evidence="8 11" id="KW-0067">ATP-binding</keyword>
<dbReference type="InterPro" id="IPR023000">
    <property type="entry name" value="Shikimate_kinase_CS"/>
</dbReference>
<evidence type="ECO:0000256" key="7">
    <source>
        <dbReference type="ARBA" id="ARBA00022777"/>
    </source>
</evidence>
<feature type="binding site" evidence="11">
    <location>
        <position position="58"/>
    </location>
    <ligand>
        <name>substrate</name>
    </ligand>
</feature>
<keyword evidence="6 11" id="KW-0547">Nucleotide-binding</keyword>
<evidence type="ECO:0000256" key="6">
    <source>
        <dbReference type="ARBA" id="ARBA00022741"/>
    </source>
</evidence>
<evidence type="ECO:0000256" key="9">
    <source>
        <dbReference type="ARBA" id="ARBA00023141"/>
    </source>
</evidence>
<comment type="cofactor">
    <cofactor evidence="11">
        <name>Mg(2+)</name>
        <dbReference type="ChEBI" id="CHEBI:18420"/>
    </cofactor>
    <text evidence="11">Binds 1 Mg(2+) ion per subunit.</text>
</comment>
<evidence type="ECO:0000256" key="2">
    <source>
        <dbReference type="ARBA" id="ARBA00006997"/>
    </source>
</evidence>
<dbReference type="PRINTS" id="PR01100">
    <property type="entry name" value="SHIKIMTKNASE"/>
</dbReference>